<feature type="transmembrane region" description="Helical" evidence="6">
    <location>
        <begin position="89"/>
        <end position="110"/>
    </location>
</feature>
<comment type="similarity">
    <text evidence="2">Belongs to the TDE1 family.</text>
</comment>
<evidence type="ECO:0000256" key="4">
    <source>
        <dbReference type="ARBA" id="ARBA00022989"/>
    </source>
</evidence>
<evidence type="ECO:0000256" key="6">
    <source>
        <dbReference type="SAM" id="Phobius"/>
    </source>
</evidence>
<feature type="transmembrane region" description="Helical" evidence="6">
    <location>
        <begin position="228"/>
        <end position="245"/>
    </location>
</feature>
<feature type="transmembrane region" description="Helical" evidence="6">
    <location>
        <begin position="190"/>
        <end position="216"/>
    </location>
</feature>
<feature type="transmembrane region" description="Helical" evidence="6">
    <location>
        <begin position="413"/>
        <end position="435"/>
    </location>
</feature>
<proteinExistence type="inferred from homology"/>
<evidence type="ECO:0000313" key="8">
    <source>
        <dbReference type="Proteomes" id="UP001347796"/>
    </source>
</evidence>
<evidence type="ECO:0000256" key="1">
    <source>
        <dbReference type="ARBA" id="ARBA00004141"/>
    </source>
</evidence>
<feature type="transmembrane region" description="Helical" evidence="6">
    <location>
        <begin position="34"/>
        <end position="53"/>
    </location>
</feature>
<dbReference type="AlphaFoldDB" id="A0AAN8JQW8"/>
<keyword evidence="5 6" id="KW-0472">Membrane</keyword>
<evidence type="ECO:0000313" key="7">
    <source>
        <dbReference type="EMBL" id="KAK6179900.1"/>
    </source>
</evidence>
<evidence type="ECO:0000256" key="5">
    <source>
        <dbReference type="ARBA" id="ARBA00023136"/>
    </source>
</evidence>
<feature type="transmembrane region" description="Helical" evidence="6">
    <location>
        <begin position="147"/>
        <end position="169"/>
    </location>
</feature>
<accession>A0AAN8JQW8</accession>
<organism evidence="7 8">
    <name type="scientific">Patella caerulea</name>
    <name type="common">Rayed Mediterranean limpet</name>
    <dbReference type="NCBI Taxonomy" id="87958"/>
    <lineage>
        <taxon>Eukaryota</taxon>
        <taxon>Metazoa</taxon>
        <taxon>Spiralia</taxon>
        <taxon>Lophotrochozoa</taxon>
        <taxon>Mollusca</taxon>
        <taxon>Gastropoda</taxon>
        <taxon>Patellogastropoda</taxon>
        <taxon>Patelloidea</taxon>
        <taxon>Patellidae</taxon>
        <taxon>Patella</taxon>
    </lineage>
</organism>
<dbReference type="PANTHER" id="PTHR10383">
    <property type="entry name" value="SERINE INCORPORATOR"/>
    <property type="match status" value="1"/>
</dbReference>
<comment type="caution">
    <text evidence="7">The sequence shown here is derived from an EMBL/GenBank/DDBJ whole genome shotgun (WGS) entry which is preliminary data.</text>
</comment>
<protein>
    <recommendedName>
        <fullName evidence="9">Serine incorporator 5</fullName>
    </recommendedName>
</protein>
<dbReference type="EMBL" id="JAZGQO010000008">
    <property type="protein sequence ID" value="KAK6179900.1"/>
    <property type="molecule type" value="Genomic_DNA"/>
</dbReference>
<evidence type="ECO:0000256" key="2">
    <source>
        <dbReference type="ARBA" id="ARBA00006665"/>
    </source>
</evidence>
<gene>
    <name evidence="7" type="ORF">SNE40_012151</name>
</gene>
<evidence type="ECO:0000256" key="3">
    <source>
        <dbReference type="ARBA" id="ARBA00022692"/>
    </source>
</evidence>
<comment type="subcellular location">
    <subcellularLocation>
        <location evidence="1">Membrane</location>
        <topology evidence="1">Multi-pass membrane protein</topology>
    </subcellularLocation>
</comment>
<name>A0AAN8JQW8_PATCE</name>
<keyword evidence="3 6" id="KW-0812">Transmembrane</keyword>
<keyword evidence="4 6" id="KW-1133">Transmembrane helix</keyword>
<sequence>MLGICSSQLACCCGPASCSLCCSCLPPVKESTGTRIMYTVFLVLAFTIACLMLSPELHDVIQQSGFNETCVMLAAGENCSRLIGYKAVYRVGLGIIVFHIILMILTPCVPNSNHWRASIHNGYWFIKFLVLCGLCAGAFFIPPGYSLYWMYAGMVGGFLFILLQLILLVEFTHSWNARWLKREGRQKSGCGYAATLFCAFLFFMLVVAGLVCLYLFYAFENCNTNKIFIAVNTSLCLFLTVMTLLPCTSKRNINAGLLQASVISLYVVYLTWSALSSEPPEEIDILETVALKAAQKGDPKTGEKATRGRVGFVSSVGQTFVQNITSTSFHLCRPSSTFPQADLISAYAGLLIMLIMAVYSSIRTSHQEHKFGVRATTEIRACCCCVIKNRDNPSDFGGQKVIHNEVGGLEYNYWFFHLMFCLAALYIMMQLTNWYRSVIK</sequence>
<dbReference type="Proteomes" id="UP001347796">
    <property type="component" value="Unassembled WGS sequence"/>
</dbReference>
<feature type="transmembrane region" description="Helical" evidence="6">
    <location>
        <begin position="122"/>
        <end position="141"/>
    </location>
</feature>
<dbReference type="GO" id="GO:0016020">
    <property type="term" value="C:membrane"/>
    <property type="evidence" value="ECO:0007669"/>
    <property type="project" value="UniProtKB-SubCell"/>
</dbReference>
<dbReference type="InterPro" id="IPR005016">
    <property type="entry name" value="TDE1/TMS"/>
</dbReference>
<keyword evidence="8" id="KW-1185">Reference proteome</keyword>
<evidence type="ECO:0008006" key="9">
    <source>
        <dbReference type="Google" id="ProtNLM"/>
    </source>
</evidence>
<dbReference type="Pfam" id="PF03348">
    <property type="entry name" value="Serinc"/>
    <property type="match status" value="1"/>
</dbReference>
<dbReference type="PANTHER" id="PTHR10383:SF9">
    <property type="entry name" value="SERINE INCORPORATOR, ISOFORM F"/>
    <property type="match status" value="1"/>
</dbReference>
<feature type="transmembrane region" description="Helical" evidence="6">
    <location>
        <begin position="344"/>
        <end position="362"/>
    </location>
</feature>
<reference evidence="7 8" key="1">
    <citation type="submission" date="2024-01" db="EMBL/GenBank/DDBJ databases">
        <title>The genome of the rayed Mediterranean limpet Patella caerulea (Linnaeus, 1758).</title>
        <authorList>
            <person name="Anh-Thu Weber A."/>
            <person name="Halstead-Nussloch G."/>
        </authorList>
    </citation>
    <scope>NUCLEOTIDE SEQUENCE [LARGE SCALE GENOMIC DNA]</scope>
    <source>
        <strain evidence="7">AATW-2023a</strain>
        <tissue evidence="7">Whole specimen</tissue>
    </source>
</reference>